<dbReference type="STRING" id="189425.PGRAT_06790"/>
<dbReference type="GO" id="GO:0099621">
    <property type="term" value="F:undecaprenyl-phosphate 4-deoxy-4-formamido-L-arabinose transferase activity"/>
    <property type="evidence" value="ECO:0007669"/>
    <property type="project" value="TreeGrafter"/>
</dbReference>
<evidence type="ECO:0000256" key="3">
    <source>
        <dbReference type="ARBA" id="ARBA00022679"/>
    </source>
</evidence>
<keyword evidence="4" id="KW-0812">Transmembrane</keyword>
<dbReference type="PANTHER" id="PTHR48090">
    <property type="entry name" value="UNDECAPRENYL-PHOSPHATE 4-DEOXY-4-FORMAMIDO-L-ARABINOSE TRANSFERASE-RELATED"/>
    <property type="match status" value="1"/>
</dbReference>
<dbReference type="AlphaFoldDB" id="A0A089M2E9"/>
<evidence type="ECO:0000256" key="6">
    <source>
        <dbReference type="ARBA" id="ARBA00022989"/>
    </source>
</evidence>
<keyword evidence="2" id="KW-0328">Glycosyltransferase</keyword>
<evidence type="ECO:0000256" key="4">
    <source>
        <dbReference type="ARBA" id="ARBA00022692"/>
    </source>
</evidence>
<evidence type="ECO:0000313" key="9">
    <source>
        <dbReference type="EMBL" id="AIQ67377.1"/>
    </source>
</evidence>
<sequence length="234" mass="26704">MTRLSVVAPVYNEEGNIYDLYLSITDALKGKIESYEILLVNDGSKDRSAVLLNEIAQMDKSVKVIHFEKNYGQTAAVWAGIKNSTGELIALMDADLQTDPRDIFRLMPFIERIDFVNGKRIDRKDTLLKKISSRIGNGIRNWITGDSIYDTGCPMKLFTREVADSLYLYNGMHRFLPTLAKMNGFSVIEVSVTHQERKHGVSKYRVLNRTYVGFMDALVIGWLKKRVILYRIKG</sequence>
<keyword evidence="3 9" id="KW-0808">Transferase</keyword>
<gene>
    <name evidence="9" type="ORF">PGRAT_06790</name>
</gene>
<dbReference type="GO" id="GO:0005886">
    <property type="term" value="C:plasma membrane"/>
    <property type="evidence" value="ECO:0007669"/>
    <property type="project" value="TreeGrafter"/>
</dbReference>
<protein>
    <submittedName>
        <fullName evidence="9">Glycosyl transferase</fullName>
    </submittedName>
</protein>
<dbReference type="PANTHER" id="PTHR48090:SF3">
    <property type="entry name" value="UNDECAPRENYL-PHOSPHATE 4-DEOXY-4-FORMAMIDO-L-ARABINOSE TRANSFERASE"/>
    <property type="match status" value="1"/>
</dbReference>
<dbReference type="InterPro" id="IPR029044">
    <property type="entry name" value="Nucleotide-diphossugar_trans"/>
</dbReference>
<evidence type="ECO:0000259" key="8">
    <source>
        <dbReference type="Pfam" id="PF00535"/>
    </source>
</evidence>
<reference evidence="9 10" key="1">
    <citation type="submission" date="2014-08" db="EMBL/GenBank/DDBJ databases">
        <title>Comparative genomics of the Paenibacillus odorifer group.</title>
        <authorList>
            <person name="den Bakker H.C."/>
            <person name="Tsai Y.-C."/>
            <person name="Martin N."/>
            <person name="Korlach J."/>
            <person name="Wiedmann M."/>
        </authorList>
    </citation>
    <scope>NUCLEOTIDE SEQUENCE [LARGE SCALE GENOMIC DNA]</scope>
    <source>
        <strain evidence="9 10">DSM 15220</strain>
    </source>
</reference>
<evidence type="ECO:0000256" key="2">
    <source>
        <dbReference type="ARBA" id="ARBA00022676"/>
    </source>
</evidence>
<dbReference type="HOGENOM" id="CLU_033536_11_0_9"/>
<organism evidence="9 10">
    <name type="scientific">Paenibacillus graminis</name>
    <dbReference type="NCBI Taxonomy" id="189425"/>
    <lineage>
        <taxon>Bacteria</taxon>
        <taxon>Bacillati</taxon>
        <taxon>Bacillota</taxon>
        <taxon>Bacilli</taxon>
        <taxon>Bacillales</taxon>
        <taxon>Paenibacillaceae</taxon>
        <taxon>Paenibacillus</taxon>
    </lineage>
</organism>
<dbReference type="Pfam" id="PF00535">
    <property type="entry name" value="Glycos_transf_2"/>
    <property type="match status" value="1"/>
</dbReference>
<keyword evidence="6" id="KW-1133">Transmembrane helix</keyword>
<dbReference type="KEGG" id="pgm:PGRAT_06790"/>
<dbReference type="InterPro" id="IPR050256">
    <property type="entry name" value="Glycosyltransferase_2"/>
</dbReference>
<evidence type="ECO:0000313" key="10">
    <source>
        <dbReference type="Proteomes" id="UP000029500"/>
    </source>
</evidence>
<feature type="domain" description="Glycosyltransferase 2-like" evidence="8">
    <location>
        <begin position="5"/>
        <end position="164"/>
    </location>
</feature>
<accession>A0A089M2E9</accession>
<keyword evidence="5" id="KW-0448">Lipopolysaccharide biosynthesis</keyword>
<dbReference type="OrthoDB" id="9810303at2"/>
<dbReference type="Proteomes" id="UP000029500">
    <property type="component" value="Chromosome"/>
</dbReference>
<dbReference type="GO" id="GO:0009103">
    <property type="term" value="P:lipopolysaccharide biosynthetic process"/>
    <property type="evidence" value="ECO:0007669"/>
    <property type="project" value="UniProtKB-KW"/>
</dbReference>
<name>A0A089M2E9_9BACL</name>
<evidence type="ECO:0000256" key="7">
    <source>
        <dbReference type="ARBA" id="ARBA00023136"/>
    </source>
</evidence>
<dbReference type="SUPFAM" id="SSF53448">
    <property type="entry name" value="Nucleotide-diphospho-sugar transferases"/>
    <property type="match status" value="1"/>
</dbReference>
<keyword evidence="7" id="KW-0472">Membrane</keyword>
<keyword evidence="10" id="KW-1185">Reference proteome</keyword>
<evidence type="ECO:0000256" key="1">
    <source>
        <dbReference type="ARBA" id="ARBA00022475"/>
    </source>
</evidence>
<evidence type="ECO:0000256" key="5">
    <source>
        <dbReference type="ARBA" id="ARBA00022985"/>
    </source>
</evidence>
<dbReference type="InterPro" id="IPR001173">
    <property type="entry name" value="Glyco_trans_2-like"/>
</dbReference>
<dbReference type="EMBL" id="CP009287">
    <property type="protein sequence ID" value="AIQ67377.1"/>
    <property type="molecule type" value="Genomic_DNA"/>
</dbReference>
<dbReference type="RefSeq" id="WP_025704979.1">
    <property type="nucleotide sequence ID" value="NZ_CP009287.1"/>
</dbReference>
<keyword evidence="1" id="KW-1003">Cell membrane</keyword>
<dbReference type="eggNOG" id="COG0463">
    <property type="taxonomic scope" value="Bacteria"/>
</dbReference>
<dbReference type="Gene3D" id="3.90.550.10">
    <property type="entry name" value="Spore Coat Polysaccharide Biosynthesis Protein SpsA, Chain A"/>
    <property type="match status" value="1"/>
</dbReference>
<dbReference type="CDD" id="cd04187">
    <property type="entry name" value="DPM1_like_bac"/>
    <property type="match status" value="1"/>
</dbReference>
<proteinExistence type="predicted"/>